<evidence type="ECO:0000313" key="1">
    <source>
        <dbReference type="EMBL" id="KAK8076519.1"/>
    </source>
</evidence>
<accession>A0ABR1W2Y3</accession>
<proteinExistence type="predicted"/>
<keyword evidence="2" id="KW-1185">Reference proteome</keyword>
<comment type="caution">
    <text evidence="1">The sequence shown here is derived from an EMBL/GenBank/DDBJ whole genome shotgun (WGS) entry which is preliminary data.</text>
</comment>
<dbReference type="PANTHER" id="PTHR37540:SF5">
    <property type="entry name" value="TRANSCRIPTION FACTOR DOMAIN-CONTAINING PROTEIN"/>
    <property type="match status" value="1"/>
</dbReference>
<dbReference type="RefSeq" id="XP_066719478.1">
    <property type="nucleotide sequence ID" value="XM_066855200.1"/>
</dbReference>
<protein>
    <submittedName>
        <fullName evidence="1">Uncharacterized protein</fullName>
    </submittedName>
</protein>
<dbReference type="PANTHER" id="PTHR37540">
    <property type="entry name" value="TRANSCRIPTION FACTOR (ACR-2), PUTATIVE-RELATED-RELATED"/>
    <property type="match status" value="1"/>
</dbReference>
<dbReference type="Proteomes" id="UP001480595">
    <property type="component" value="Unassembled WGS sequence"/>
</dbReference>
<organism evidence="1 2">
    <name type="scientific">Apiospora phragmitis</name>
    <dbReference type="NCBI Taxonomy" id="2905665"/>
    <lineage>
        <taxon>Eukaryota</taxon>
        <taxon>Fungi</taxon>
        <taxon>Dikarya</taxon>
        <taxon>Ascomycota</taxon>
        <taxon>Pezizomycotina</taxon>
        <taxon>Sordariomycetes</taxon>
        <taxon>Xylariomycetidae</taxon>
        <taxon>Amphisphaeriales</taxon>
        <taxon>Apiosporaceae</taxon>
        <taxon>Apiospora</taxon>
    </lineage>
</organism>
<sequence length="505" mass="56475">MSASQSLTSTCNLFLPQPILPIQGSKEERQDLLPKMSKLDEPRRAAAAAAAGPPAGNMPFIVSSNCDKADPATRKLIRSHVMRGKKKKRKSKRYAPKGTDVIGIGTSNDLIQRDRVNLEAVLEMYTPLIPGRFGTRLCFADLPDEIDPSVIMQMIQVSTVAIKIISPLLASIGFHRESGTAAAAPYLAFDAAALHINAYAVESFIDRILRRRRPEEAINPTATLHHQRGLQLLRQKLLGDDEEEKISDATVSVVLKLATAAHFDGDVAASRHHMQGLRKMVDLRGGIHSFNYNPKMRAEMLRCDLGIALLTDSKPMFFLQPSEPIPEYPEQLIIKSVTGPCLSQDEKIGSTLNEDLARVWRTTRAFCLLANLGTQTRMLLPPEIIHGTMAAVMYRLFYMSFVADSLDETMRLGLLVFTHHIFLQWQDTRPFPHGFSAAYRQSLRHHMSTGNSLPSDTMVWLLMIGAVSLFSISEEGWLRDSLREHFDTCQVKAWKDLQEILKSHL</sequence>
<evidence type="ECO:0000313" key="2">
    <source>
        <dbReference type="Proteomes" id="UP001480595"/>
    </source>
</evidence>
<name>A0ABR1W2Y3_9PEZI</name>
<gene>
    <name evidence="1" type="ORF">PG994_003791</name>
</gene>
<reference evidence="1 2" key="1">
    <citation type="submission" date="2023-01" db="EMBL/GenBank/DDBJ databases">
        <title>Analysis of 21 Apiospora genomes using comparative genomics revels a genus with tremendous synthesis potential of carbohydrate active enzymes and secondary metabolites.</title>
        <authorList>
            <person name="Sorensen T."/>
        </authorList>
    </citation>
    <scope>NUCLEOTIDE SEQUENCE [LARGE SCALE GENOMIC DNA]</scope>
    <source>
        <strain evidence="1 2">CBS 135458</strain>
    </source>
</reference>
<dbReference type="EMBL" id="JAQQWL010000004">
    <property type="protein sequence ID" value="KAK8076519.1"/>
    <property type="molecule type" value="Genomic_DNA"/>
</dbReference>
<dbReference type="GeneID" id="92088263"/>